<dbReference type="NCBIfam" id="TIGR00277">
    <property type="entry name" value="HDIG"/>
    <property type="match status" value="1"/>
</dbReference>
<dbReference type="Gene3D" id="1.10.3210.10">
    <property type="entry name" value="Hypothetical protein af1432"/>
    <property type="match status" value="1"/>
</dbReference>
<protein>
    <submittedName>
        <fullName evidence="1">HDIG domain-containing protein</fullName>
    </submittedName>
</protein>
<evidence type="ECO:0000313" key="2">
    <source>
        <dbReference type="Proteomes" id="UP000183997"/>
    </source>
</evidence>
<dbReference type="EMBL" id="FRAR01000022">
    <property type="protein sequence ID" value="SHK74077.1"/>
    <property type="molecule type" value="Genomic_DNA"/>
</dbReference>
<gene>
    <name evidence="1" type="ORF">SAMN02745123_02975</name>
</gene>
<dbReference type="PANTHER" id="PTHR38659">
    <property type="entry name" value="METAL-DEPENDENT PHOSPHOHYDROLASE"/>
    <property type="match status" value="1"/>
</dbReference>
<dbReference type="RefSeq" id="WP_072915918.1">
    <property type="nucleotide sequence ID" value="NZ_FRAR01000022.1"/>
</dbReference>
<dbReference type="STRING" id="1121421.SAMN02745123_02975"/>
<dbReference type="InterPro" id="IPR006675">
    <property type="entry name" value="HDIG_dom"/>
</dbReference>
<dbReference type="SUPFAM" id="SSF109604">
    <property type="entry name" value="HD-domain/PDEase-like"/>
    <property type="match status" value="1"/>
</dbReference>
<organism evidence="1 2">
    <name type="scientific">Desulforamulus aeronauticus DSM 10349</name>
    <dbReference type="NCBI Taxonomy" id="1121421"/>
    <lineage>
        <taxon>Bacteria</taxon>
        <taxon>Bacillati</taxon>
        <taxon>Bacillota</taxon>
        <taxon>Clostridia</taxon>
        <taxon>Eubacteriales</taxon>
        <taxon>Peptococcaceae</taxon>
        <taxon>Desulforamulus</taxon>
    </lineage>
</organism>
<dbReference type="OrthoDB" id="9801160at2"/>
<sequence>MREKAMSVLKQYNKNEALIRHGIAVEAVMRYFATEAEEDVDYWGAVGLLHDVDYEMYPDEHCKKAPELLKAAGYDDTFIYSVISHGHGLVVDAEPTLYMEKVLFTIDELTGLIGAAALMRPSKSVMDIEVKSVKKKFKDKHFAAGVNREVILQGCKNLNMELDDVINKCILGMRTMAAEIGL</sequence>
<accession>A0A1M6UXT8</accession>
<dbReference type="Proteomes" id="UP000183997">
    <property type="component" value="Unassembled WGS sequence"/>
</dbReference>
<dbReference type="AlphaFoldDB" id="A0A1M6UXT8"/>
<name>A0A1M6UXT8_9FIRM</name>
<evidence type="ECO:0000313" key="1">
    <source>
        <dbReference type="EMBL" id="SHK74077.1"/>
    </source>
</evidence>
<reference evidence="2" key="1">
    <citation type="submission" date="2016-11" db="EMBL/GenBank/DDBJ databases">
        <authorList>
            <person name="Varghese N."/>
            <person name="Submissions S."/>
        </authorList>
    </citation>
    <scope>NUCLEOTIDE SEQUENCE [LARGE SCALE GENOMIC DNA]</scope>
    <source>
        <strain evidence="2">DSM 10349</strain>
    </source>
</reference>
<proteinExistence type="predicted"/>
<keyword evidence="2" id="KW-1185">Reference proteome</keyword>
<dbReference type="PANTHER" id="PTHR38659:SF2">
    <property type="entry name" value="HDIG DOMAIN PROTEIN"/>
    <property type="match status" value="1"/>
</dbReference>